<dbReference type="EMBL" id="QZWG01000015">
    <property type="protein sequence ID" value="RZB65705.1"/>
    <property type="molecule type" value="Genomic_DNA"/>
</dbReference>
<feature type="region of interest" description="Disordered" evidence="2">
    <location>
        <begin position="252"/>
        <end position="272"/>
    </location>
</feature>
<comment type="caution">
    <text evidence="4">The sequence shown here is derived from an EMBL/GenBank/DDBJ whole genome shotgun (WGS) entry which is preliminary data.</text>
</comment>
<feature type="region of interest" description="Disordered" evidence="2">
    <location>
        <begin position="640"/>
        <end position="665"/>
    </location>
</feature>
<name>A0A445GWL2_GLYSO</name>
<keyword evidence="1" id="KW-0175">Coiled coil</keyword>
<feature type="compositionally biased region" description="Low complexity" evidence="2">
    <location>
        <begin position="293"/>
        <end position="302"/>
    </location>
</feature>
<dbReference type="PANTHER" id="PTHR46740:SF2">
    <property type="entry name" value="PROTEIN DYAD"/>
    <property type="match status" value="1"/>
</dbReference>
<feature type="compositionally biased region" description="Polar residues" evidence="2">
    <location>
        <begin position="698"/>
        <end position="716"/>
    </location>
</feature>
<protein>
    <submittedName>
        <fullName evidence="4">Protein DYAD</fullName>
    </submittedName>
</protein>
<evidence type="ECO:0000313" key="5">
    <source>
        <dbReference type="Proteomes" id="UP000289340"/>
    </source>
</evidence>
<feature type="compositionally biased region" description="Polar residues" evidence="2">
    <location>
        <begin position="590"/>
        <end position="600"/>
    </location>
</feature>
<dbReference type="GO" id="GO:0051177">
    <property type="term" value="P:meiotic sister chromatid cohesion"/>
    <property type="evidence" value="ECO:0007669"/>
    <property type="project" value="InterPro"/>
</dbReference>
<feature type="compositionally biased region" description="Basic residues" evidence="2">
    <location>
        <begin position="575"/>
        <end position="584"/>
    </location>
</feature>
<dbReference type="InterPro" id="IPR044221">
    <property type="entry name" value="DYAD/AMEIOTIC1"/>
</dbReference>
<dbReference type="Pfam" id="PF25874">
    <property type="entry name" value="WHD_plant_repro"/>
    <property type="match status" value="1"/>
</dbReference>
<feature type="compositionally biased region" description="Low complexity" evidence="2">
    <location>
        <begin position="647"/>
        <end position="660"/>
    </location>
</feature>
<evidence type="ECO:0000259" key="3">
    <source>
        <dbReference type="Pfam" id="PF25874"/>
    </source>
</evidence>
<dbReference type="PANTHER" id="PTHR46740">
    <property type="entry name" value="PROTEIN DYAD"/>
    <property type="match status" value="1"/>
</dbReference>
<feature type="region of interest" description="Disordered" evidence="2">
    <location>
        <begin position="552"/>
        <end position="603"/>
    </location>
</feature>
<feature type="compositionally biased region" description="Low complexity" evidence="2">
    <location>
        <begin position="552"/>
        <end position="562"/>
    </location>
</feature>
<accession>A0A445GWL2</accession>
<evidence type="ECO:0000256" key="1">
    <source>
        <dbReference type="SAM" id="Coils"/>
    </source>
</evidence>
<gene>
    <name evidence="4" type="ORF">D0Y65_041672</name>
</gene>
<dbReference type="InterPro" id="IPR059080">
    <property type="entry name" value="WHD_PTC1"/>
</dbReference>
<dbReference type="GO" id="GO:0007131">
    <property type="term" value="P:reciprocal meiotic recombination"/>
    <property type="evidence" value="ECO:0007669"/>
    <property type="project" value="InterPro"/>
</dbReference>
<organism evidence="4 5">
    <name type="scientific">Glycine soja</name>
    <name type="common">Wild soybean</name>
    <dbReference type="NCBI Taxonomy" id="3848"/>
    <lineage>
        <taxon>Eukaryota</taxon>
        <taxon>Viridiplantae</taxon>
        <taxon>Streptophyta</taxon>
        <taxon>Embryophyta</taxon>
        <taxon>Tracheophyta</taxon>
        <taxon>Spermatophyta</taxon>
        <taxon>Magnoliopsida</taxon>
        <taxon>eudicotyledons</taxon>
        <taxon>Gunneridae</taxon>
        <taxon>Pentapetalae</taxon>
        <taxon>rosids</taxon>
        <taxon>fabids</taxon>
        <taxon>Fabales</taxon>
        <taxon>Fabaceae</taxon>
        <taxon>Papilionoideae</taxon>
        <taxon>50 kb inversion clade</taxon>
        <taxon>NPAAA clade</taxon>
        <taxon>indigoferoid/millettioid clade</taxon>
        <taxon>Phaseoleae</taxon>
        <taxon>Glycine</taxon>
        <taxon>Glycine subgen. Soja</taxon>
    </lineage>
</organism>
<keyword evidence="5" id="KW-1185">Reference proteome</keyword>
<dbReference type="Proteomes" id="UP000289340">
    <property type="component" value="Chromosome 15"/>
</dbReference>
<evidence type="ECO:0000256" key="2">
    <source>
        <dbReference type="SAM" id="MobiDB-lite"/>
    </source>
</evidence>
<feature type="region of interest" description="Disordered" evidence="2">
    <location>
        <begin position="698"/>
        <end position="723"/>
    </location>
</feature>
<sequence>MTIEKRIVEQSSCDFVAAAAAEDMESLYLKRQEKRNVHVDEGRSKRSPFLDKPLMLPPSYDSIRVIGAFEHFKVGRFHEIDHSTLSPISPVQLKSVRIVMVSDIGEHLVSLRYPSLHSLRKHFSDQSFGKPDGKKIPTLDEKYVMGMDMAIKALVRSIPTEEFAQRRNSWSFWVSSPSNENPQEYENPALIDAARSLICKQGSCWSQLKFTGMVQWGARRQVRFLGRHEEQKVESLPKMSKGKRVGVEVREGGGCEKKRKNGEEEEEMEGTKAGSLGVMMRVTRQCWKNHIQNVSSSSSGVKKSNKAKNDDPIKKQVVVYNDNKRKITINRWSAERYNLAEENMLKVMKEKEAVYGNPILRPDLRTEARKYIGDTGLLDHLLKHMAGKLAPGGAERFRRRHNAEGAMEYWLESADLVDIRKEAGVQDAYWTPPPGWKLGDRISHDYVTQRELREVMDEILKLKQEMRDLASKKGEEEALVLVTTPSFCLSSLNSDDCGSLAPTQEIYAELVSKKAKLEEQLKEISLTLSGMEEQLKMLKPTTVEEQTVPELATPPALLPGPTSVVENIGGETRKEKKSRNKNKATKSADDTQMQESNTTAAEDKAAKIKRLKSGFQICNPKGTFAWPNMGLSPQVVVSNDGNDDHTVVPTTPSVSSSSTSAPKLSISIPQTQPLPLQILHLPSSPVKPLAERRPVSTATLTHVTGPFSPSGSTPRSKITHHHY</sequence>
<proteinExistence type="predicted"/>
<feature type="region of interest" description="Disordered" evidence="2">
    <location>
        <begin position="293"/>
        <end position="312"/>
    </location>
</feature>
<evidence type="ECO:0000313" key="4">
    <source>
        <dbReference type="EMBL" id="RZB65705.1"/>
    </source>
</evidence>
<dbReference type="AlphaFoldDB" id="A0A445GWL2"/>
<feature type="domain" description="PTC1-like winged helix-turn-helix" evidence="3">
    <location>
        <begin position="331"/>
        <end position="413"/>
    </location>
</feature>
<feature type="coiled-coil region" evidence="1">
    <location>
        <begin position="507"/>
        <end position="534"/>
    </location>
</feature>
<reference evidence="4 5" key="1">
    <citation type="submission" date="2018-09" db="EMBL/GenBank/DDBJ databases">
        <title>A high-quality reference genome of wild soybean provides a powerful tool to mine soybean genomes.</title>
        <authorList>
            <person name="Xie M."/>
            <person name="Chung C.Y.L."/>
            <person name="Li M.-W."/>
            <person name="Wong F.-L."/>
            <person name="Chan T.-F."/>
            <person name="Lam H.-M."/>
        </authorList>
    </citation>
    <scope>NUCLEOTIDE SEQUENCE [LARGE SCALE GENOMIC DNA]</scope>
    <source>
        <strain evidence="5">cv. W05</strain>
        <tissue evidence="4">Hypocotyl of etiolated seedlings</tissue>
    </source>
</reference>